<feature type="domain" description="Heterokaryon incompatibility" evidence="1">
    <location>
        <begin position="45"/>
        <end position="194"/>
    </location>
</feature>
<evidence type="ECO:0000259" key="1">
    <source>
        <dbReference type="Pfam" id="PF06985"/>
    </source>
</evidence>
<dbReference type="PANTHER" id="PTHR24148">
    <property type="entry name" value="ANKYRIN REPEAT DOMAIN-CONTAINING PROTEIN 39 HOMOLOG-RELATED"/>
    <property type="match status" value="1"/>
</dbReference>
<sequence>MDLNHYYCLREPAHEIRLLDLLPPTASGGLSGRVRRFSIGSTPTFVSVSHVWGDKKADRAISLESGCGIKNLQISHNLESFLVNMLCHTPESLPQIWEGSERLPMWIDMVCIDQMDIREKAFQILLMRDIYSRASSVVVWIHEYDNYLRYAFQYLRRIGRYGLGEEVLFDPMGWDAIRRLLGCEWFHRRWVIQESVLPKDAIFLCGPDSISMNELFRGIDMAVNALLARPRPTKKLKPANTGEVRPIRVLRELRQALETDKDQFGLFWLMEHLRFTRATFAHDQIYSLLGVCNPQEAAATSVRYDLEPEEVYRRSTILHADIHGNLEFLGLCAPQQRDTICSGTAETPVLRPFTGPSWVPNWHSQKLRRCLGISDIGHQREFFNASGAVPFNPSFEGKQLTVSGVLVDKIRSIGDFCPRDKAFDFSDADSDVYQQYLDFWMTPVDEPAPYSDAVSRAETFIRTLSLLGIYLEPVPSPDDIPTIFYNWCSGSSLCKRLEAYGFKPKSNGRGPGQKTFIRMKRLAAWDPFITAKGYMGLGREGAAIGDEIWLIGGCSTPVLLSPSVDGPSRYEVKGEAFLDGFMFEGQFDKTTHRNSSIERIALI</sequence>
<evidence type="ECO:0000313" key="2">
    <source>
        <dbReference type="EMBL" id="KPA35442.1"/>
    </source>
</evidence>
<dbReference type="PANTHER" id="PTHR24148:SF64">
    <property type="entry name" value="HETEROKARYON INCOMPATIBILITY DOMAIN-CONTAINING PROTEIN"/>
    <property type="match status" value="1"/>
</dbReference>
<name>A0A0M9ELY2_FUSLA</name>
<dbReference type="Proteomes" id="UP000037904">
    <property type="component" value="Unassembled WGS sequence"/>
</dbReference>
<dbReference type="InterPro" id="IPR052895">
    <property type="entry name" value="HetReg/Transcr_Mod"/>
</dbReference>
<gene>
    <name evidence="2" type="ORF">FLAG1_11855</name>
</gene>
<dbReference type="AlphaFoldDB" id="A0A0M9ELY2"/>
<dbReference type="InterPro" id="IPR010730">
    <property type="entry name" value="HET"/>
</dbReference>
<dbReference type="Pfam" id="PF26639">
    <property type="entry name" value="Het-6_barrel"/>
    <property type="match status" value="1"/>
</dbReference>
<comment type="caution">
    <text evidence="2">The sequence shown here is derived from an EMBL/GenBank/DDBJ whole genome shotgun (WGS) entry which is preliminary data.</text>
</comment>
<reference evidence="2 3" key="1">
    <citation type="submission" date="2015-04" db="EMBL/GenBank/DDBJ databases">
        <title>The draft genome sequence of Fusarium langsethiae, a T-2/HT-2 mycotoxin producer.</title>
        <authorList>
            <person name="Lysoe E."/>
            <person name="Divon H.H."/>
            <person name="Terzi V."/>
            <person name="Orru L."/>
            <person name="Lamontanara A."/>
            <person name="Kolseth A.-K."/>
            <person name="Frandsen R.J."/>
            <person name="Nielsen K."/>
            <person name="Thrane U."/>
        </authorList>
    </citation>
    <scope>NUCLEOTIDE SEQUENCE [LARGE SCALE GENOMIC DNA]</scope>
    <source>
        <strain evidence="2 3">Fl201059</strain>
    </source>
</reference>
<organism evidence="2 3">
    <name type="scientific">Fusarium langsethiae</name>
    <dbReference type="NCBI Taxonomy" id="179993"/>
    <lineage>
        <taxon>Eukaryota</taxon>
        <taxon>Fungi</taxon>
        <taxon>Dikarya</taxon>
        <taxon>Ascomycota</taxon>
        <taxon>Pezizomycotina</taxon>
        <taxon>Sordariomycetes</taxon>
        <taxon>Hypocreomycetidae</taxon>
        <taxon>Hypocreales</taxon>
        <taxon>Nectriaceae</taxon>
        <taxon>Fusarium</taxon>
    </lineage>
</organism>
<accession>A0A0M9ELY2</accession>
<evidence type="ECO:0000313" key="3">
    <source>
        <dbReference type="Proteomes" id="UP000037904"/>
    </source>
</evidence>
<dbReference type="OrthoDB" id="2157530at2759"/>
<keyword evidence="3" id="KW-1185">Reference proteome</keyword>
<dbReference type="Pfam" id="PF06985">
    <property type="entry name" value="HET"/>
    <property type="match status" value="1"/>
</dbReference>
<dbReference type="EMBL" id="JXCE01001122">
    <property type="protein sequence ID" value="KPA35442.1"/>
    <property type="molecule type" value="Genomic_DNA"/>
</dbReference>
<protein>
    <submittedName>
        <fullName evidence="2">Heterokaryon incompatibility protein or allele</fullName>
    </submittedName>
</protein>
<proteinExistence type="predicted"/>